<proteinExistence type="predicted"/>
<organism evidence="1 2">
    <name type="scientific">Roseivivax halotolerans</name>
    <dbReference type="NCBI Taxonomy" id="93684"/>
    <lineage>
        <taxon>Bacteria</taxon>
        <taxon>Pseudomonadati</taxon>
        <taxon>Pseudomonadota</taxon>
        <taxon>Alphaproteobacteria</taxon>
        <taxon>Rhodobacterales</taxon>
        <taxon>Roseobacteraceae</taxon>
        <taxon>Roseivivax</taxon>
    </lineage>
</organism>
<dbReference type="EMBL" id="FOXV01000017">
    <property type="protein sequence ID" value="SFQ66546.1"/>
    <property type="molecule type" value="Genomic_DNA"/>
</dbReference>
<evidence type="ECO:0000313" key="2">
    <source>
        <dbReference type="Proteomes" id="UP000243106"/>
    </source>
</evidence>
<sequence>MADLAVLKARLAKLEELREDGVDTAKFGDDEVRYKSDAQLVAAMADLKGRIAALEGRQIRKVRVTSSKGLS</sequence>
<accession>A0A1I6ACS8</accession>
<dbReference type="RefSeq" id="WP_093015397.1">
    <property type="nucleotide sequence ID" value="NZ_FOXV01000017.1"/>
</dbReference>
<protein>
    <recommendedName>
        <fullName evidence="3">GpW protein</fullName>
    </recommendedName>
</protein>
<dbReference type="NCBIfam" id="NF047331">
    <property type="entry name" value="phage_HTJ"/>
    <property type="match status" value="1"/>
</dbReference>
<evidence type="ECO:0000313" key="1">
    <source>
        <dbReference type="EMBL" id="SFQ66546.1"/>
    </source>
</evidence>
<evidence type="ECO:0008006" key="3">
    <source>
        <dbReference type="Google" id="ProtNLM"/>
    </source>
</evidence>
<dbReference type="Proteomes" id="UP000243106">
    <property type="component" value="Unassembled WGS sequence"/>
</dbReference>
<name>A0A1I6ACS8_9RHOB</name>
<reference evidence="2" key="1">
    <citation type="submission" date="2016-10" db="EMBL/GenBank/DDBJ databases">
        <authorList>
            <person name="Varghese N."/>
            <person name="Submissions S."/>
        </authorList>
    </citation>
    <scope>NUCLEOTIDE SEQUENCE [LARGE SCALE GENOMIC DNA]</scope>
    <source>
        <strain evidence="2">JCM 10271</strain>
    </source>
</reference>
<gene>
    <name evidence="1" type="ORF">SAMN05421853_11769</name>
</gene>
<dbReference type="STRING" id="93684.SAMN05421853_11769"/>
<keyword evidence="2" id="KW-1185">Reference proteome</keyword>
<dbReference type="AlphaFoldDB" id="A0A1I6ACS8"/>